<reference evidence="1" key="2">
    <citation type="submission" date="2021-04" db="EMBL/GenBank/DDBJ databases">
        <authorList>
            <person name="Gilroy R."/>
        </authorList>
    </citation>
    <scope>NUCLEOTIDE SEQUENCE</scope>
    <source>
        <strain evidence="1">1719</strain>
    </source>
</reference>
<proteinExistence type="predicted"/>
<dbReference type="Proteomes" id="UP000824156">
    <property type="component" value="Unassembled WGS sequence"/>
</dbReference>
<gene>
    <name evidence="1" type="ORF">H9853_03805</name>
</gene>
<accession>A0A9D1W7J2</accession>
<comment type="caution">
    <text evidence="1">The sequence shown here is derived from an EMBL/GenBank/DDBJ whole genome shotgun (WGS) entry which is preliminary data.</text>
</comment>
<dbReference type="EMBL" id="DXEZ01000108">
    <property type="protein sequence ID" value="HIX54126.1"/>
    <property type="molecule type" value="Genomic_DNA"/>
</dbReference>
<evidence type="ECO:0000313" key="1">
    <source>
        <dbReference type="EMBL" id="HIX54126.1"/>
    </source>
</evidence>
<name>A0A9D1W7J2_9SPHI</name>
<organism evidence="1 2">
    <name type="scientific">Candidatus Sphingobacterium stercoripullorum</name>
    <dbReference type="NCBI Taxonomy" id="2838759"/>
    <lineage>
        <taxon>Bacteria</taxon>
        <taxon>Pseudomonadati</taxon>
        <taxon>Bacteroidota</taxon>
        <taxon>Sphingobacteriia</taxon>
        <taxon>Sphingobacteriales</taxon>
        <taxon>Sphingobacteriaceae</taxon>
        <taxon>Sphingobacterium</taxon>
    </lineage>
</organism>
<dbReference type="AlphaFoldDB" id="A0A9D1W7J2"/>
<reference evidence="1" key="1">
    <citation type="journal article" date="2021" name="PeerJ">
        <title>Extensive microbial diversity within the chicken gut microbiome revealed by metagenomics and culture.</title>
        <authorList>
            <person name="Gilroy R."/>
            <person name="Ravi A."/>
            <person name="Getino M."/>
            <person name="Pursley I."/>
            <person name="Horton D.L."/>
            <person name="Alikhan N.F."/>
            <person name="Baker D."/>
            <person name="Gharbi K."/>
            <person name="Hall N."/>
            <person name="Watson M."/>
            <person name="Adriaenssens E.M."/>
            <person name="Foster-Nyarko E."/>
            <person name="Jarju S."/>
            <person name="Secka A."/>
            <person name="Antonio M."/>
            <person name="Oren A."/>
            <person name="Chaudhuri R.R."/>
            <person name="La Ragione R."/>
            <person name="Hildebrand F."/>
            <person name="Pallen M.J."/>
        </authorList>
    </citation>
    <scope>NUCLEOTIDE SEQUENCE</scope>
    <source>
        <strain evidence="1">1719</strain>
    </source>
</reference>
<protein>
    <submittedName>
        <fullName evidence="1">Uncharacterized protein</fullName>
    </submittedName>
</protein>
<evidence type="ECO:0000313" key="2">
    <source>
        <dbReference type="Proteomes" id="UP000824156"/>
    </source>
</evidence>
<sequence>MIINENQKDPFDIEVYGTVYSVFPEEDASYTIFKNGEEYLHIVKDSESDWIKLDMETSMPLFGIDEEVNLLGRKILEYEKENND</sequence>